<feature type="region of interest" description="Disordered" evidence="5">
    <location>
        <begin position="41"/>
        <end position="115"/>
    </location>
</feature>
<evidence type="ECO:0000313" key="9">
    <source>
        <dbReference type="Ensembl" id="ENSECAP00000019103.3"/>
    </source>
</evidence>
<dbReference type="Pfam" id="PF00002">
    <property type="entry name" value="7tm_2"/>
    <property type="match status" value="1"/>
</dbReference>
<feature type="region of interest" description="Disordered" evidence="5">
    <location>
        <begin position="387"/>
        <end position="411"/>
    </location>
</feature>
<dbReference type="InterPro" id="IPR017452">
    <property type="entry name" value="GPCR_Rhodpsn_7TM"/>
</dbReference>
<feature type="transmembrane region" description="Helical" evidence="6">
    <location>
        <begin position="365"/>
        <end position="383"/>
    </location>
</feature>
<evidence type="ECO:0000256" key="5">
    <source>
        <dbReference type="SAM" id="MobiDB-lite"/>
    </source>
</evidence>
<dbReference type="PaxDb" id="9796-ENSECAP00000019103"/>
<dbReference type="GO" id="GO:0005886">
    <property type="term" value="C:plasma membrane"/>
    <property type="evidence" value="ECO:0000318"/>
    <property type="project" value="GO_Central"/>
</dbReference>
<feature type="transmembrane region" description="Helical" evidence="6">
    <location>
        <begin position="272"/>
        <end position="298"/>
    </location>
</feature>
<feature type="domain" description="G-protein coupled receptors family 1 profile" evidence="8">
    <location>
        <begin position="134"/>
        <end position="346"/>
    </location>
</feature>
<feature type="compositionally biased region" description="Gly residues" evidence="5">
    <location>
        <begin position="45"/>
        <end position="62"/>
    </location>
</feature>
<dbReference type="GO" id="GO:0060019">
    <property type="term" value="P:radial glial cell differentiation"/>
    <property type="evidence" value="ECO:0007669"/>
    <property type="project" value="Ensembl"/>
</dbReference>
<evidence type="ECO:0000256" key="3">
    <source>
        <dbReference type="ARBA" id="ARBA00022989"/>
    </source>
</evidence>
<dbReference type="STRING" id="9796.ENSECAP00000019103"/>
<evidence type="ECO:0000259" key="7">
    <source>
        <dbReference type="PROSITE" id="PS50261"/>
    </source>
</evidence>
<dbReference type="PROSITE" id="PS50262">
    <property type="entry name" value="G_PROTEIN_RECEP_F1_2"/>
    <property type="match status" value="1"/>
</dbReference>
<comment type="subcellular location">
    <subcellularLocation>
        <location evidence="1">Membrane</location>
        <topology evidence="1">Multi-pass membrane protein</topology>
    </subcellularLocation>
</comment>
<dbReference type="GO" id="GO:0004930">
    <property type="term" value="F:G protein-coupled receptor activity"/>
    <property type="evidence" value="ECO:0000318"/>
    <property type="project" value="GO_Central"/>
</dbReference>
<dbReference type="InterPro" id="IPR022343">
    <property type="entry name" value="GCR1-cAMP_receptor"/>
</dbReference>
<feature type="compositionally biased region" description="Low complexity" evidence="5">
    <location>
        <begin position="88"/>
        <end position="98"/>
    </location>
</feature>
<dbReference type="GO" id="GO:0048512">
    <property type="term" value="P:circadian behavior"/>
    <property type="evidence" value="ECO:0007669"/>
    <property type="project" value="Ensembl"/>
</dbReference>
<dbReference type="InterPro" id="IPR017981">
    <property type="entry name" value="GPCR_2-like_7TM"/>
</dbReference>
<evidence type="ECO:0000256" key="1">
    <source>
        <dbReference type="ARBA" id="ARBA00004141"/>
    </source>
</evidence>
<evidence type="ECO:0000313" key="11">
    <source>
        <dbReference type="VGNC" id="VGNC:18522"/>
    </source>
</evidence>
<dbReference type="InterPro" id="IPR000832">
    <property type="entry name" value="GPCR_2_secretin-like"/>
</dbReference>
<evidence type="ECO:0000256" key="2">
    <source>
        <dbReference type="ARBA" id="ARBA00022692"/>
    </source>
</evidence>
<feature type="transmembrane region" description="Helical" evidence="6">
    <location>
        <begin position="122"/>
        <end position="143"/>
    </location>
</feature>
<dbReference type="GO" id="GO:0060170">
    <property type="term" value="C:ciliary membrane"/>
    <property type="evidence" value="ECO:0007669"/>
    <property type="project" value="Ensembl"/>
</dbReference>
<accession>F6WME7</accession>
<dbReference type="InParanoid" id="F6WME7"/>
<reference evidence="9 10" key="1">
    <citation type="journal article" date="2009" name="Science">
        <title>Genome sequence, comparative analysis, and population genetics of the domestic horse.</title>
        <authorList>
            <consortium name="Broad Institute Genome Sequencing Platform"/>
            <consortium name="Broad Institute Whole Genome Assembly Team"/>
            <person name="Wade C.M."/>
            <person name="Giulotto E."/>
            <person name="Sigurdsson S."/>
            <person name="Zoli M."/>
            <person name="Gnerre S."/>
            <person name="Imsland F."/>
            <person name="Lear T.L."/>
            <person name="Adelson D.L."/>
            <person name="Bailey E."/>
            <person name="Bellone R.R."/>
            <person name="Bloecker H."/>
            <person name="Distl O."/>
            <person name="Edgar R.C."/>
            <person name="Garber M."/>
            <person name="Leeb T."/>
            <person name="Mauceli E."/>
            <person name="MacLeod J.N."/>
            <person name="Penedo M.C.T."/>
            <person name="Raison J.M."/>
            <person name="Sharpe T."/>
            <person name="Vogel J."/>
            <person name="Andersson L."/>
            <person name="Antczak D.F."/>
            <person name="Biagi T."/>
            <person name="Binns M.M."/>
            <person name="Chowdhary B.P."/>
            <person name="Coleman S.J."/>
            <person name="Della Valle G."/>
            <person name="Fryc S."/>
            <person name="Guerin G."/>
            <person name="Hasegawa T."/>
            <person name="Hill E.W."/>
            <person name="Jurka J."/>
            <person name="Kiialainen A."/>
            <person name="Lindgren G."/>
            <person name="Liu J."/>
            <person name="Magnani E."/>
            <person name="Mickelson J.R."/>
            <person name="Murray J."/>
            <person name="Nergadze S.G."/>
            <person name="Onofrio R."/>
            <person name="Pedroni S."/>
            <person name="Piras M.F."/>
            <person name="Raudsepp T."/>
            <person name="Rocchi M."/>
            <person name="Roeed K.H."/>
            <person name="Ryder O.A."/>
            <person name="Searle S."/>
            <person name="Skow L."/>
            <person name="Swinburne J.E."/>
            <person name="Syvaenen A.C."/>
            <person name="Tozaki T."/>
            <person name="Valberg S.J."/>
            <person name="Vaudin M."/>
            <person name="White J.R."/>
            <person name="Zody M.C."/>
            <person name="Lander E.S."/>
            <person name="Lindblad-Toh K."/>
        </authorList>
    </citation>
    <scope>NUCLEOTIDE SEQUENCE [LARGE SCALE GENOMIC DNA]</scope>
    <source>
        <strain evidence="9 10">Thoroughbred</strain>
    </source>
</reference>
<evidence type="ECO:0000256" key="4">
    <source>
        <dbReference type="ARBA" id="ARBA00023136"/>
    </source>
</evidence>
<reference evidence="9" key="2">
    <citation type="submission" date="2025-08" db="UniProtKB">
        <authorList>
            <consortium name="Ensembl"/>
        </authorList>
    </citation>
    <scope>IDENTIFICATION</scope>
    <source>
        <strain evidence="9">Thoroughbred</strain>
    </source>
</reference>
<keyword evidence="3 6" id="KW-1133">Transmembrane helix</keyword>
<feature type="transmembrane region" description="Helical" evidence="6">
    <location>
        <begin position="155"/>
        <end position="173"/>
    </location>
</feature>
<dbReference type="Ensembl" id="ENSECAT00000023079.3">
    <property type="protein sequence ID" value="ENSECAP00000019103.3"/>
    <property type="gene ID" value="ENSECAG00000021673.3"/>
</dbReference>
<keyword evidence="10" id="KW-1185">Reference proteome</keyword>
<evidence type="ECO:0000259" key="8">
    <source>
        <dbReference type="PROSITE" id="PS50262"/>
    </source>
</evidence>
<reference evidence="9" key="3">
    <citation type="submission" date="2025-09" db="UniProtKB">
        <authorList>
            <consortium name="Ensembl"/>
        </authorList>
    </citation>
    <scope>IDENTIFICATION</scope>
    <source>
        <strain evidence="9">Thoroughbred</strain>
    </source>
</reference>
<dbReference type="PANTHER" id="PTHR23112:SF47">
    <property type="entry name" value="G-PROTEIN COUPLED RECEPTOR 157"/>
    <property type="match status" value="1"/>
</dbReference>
<dbReference type="PROSITE" id="PS50261">
    <property type="entry name" value="G_PROTEIN_RECEP_F2_4"/>
    <property type="match status" value="1"/>
</dbReference>
<dbReference type="GeneTree" id="ENSGT00390000012992"/>
<keyword evidence="2 6" id="KW-0812">Transmembrane</keyword>
<dbReference type="HOGENOM" id="CLU_052670_0_0_1"/>
<evidence type="ECO:0000313" key="10">
    <source>
        <dbReference type="Proteomes" id="UP000002281"/>
    </source>
</evidence>
<dbReference type="Proteomes" id="UP000002281">
    <property type="component" value="Chromosome 2"/>
</dbReference>
<feature type="transmembrane region" description="Helical" evidence="6">
    <location>
        <begin position="226"/>
        <end position="248"/>
    </location>
</feature>
<dbReference type="SUPFAM" id="SSF81321">
    <property type="entry name" value="Family A G protein-coupled receptor-like"/>
    <property type="match status" value="1"/>
</dbReference>
<feature type="transmembrane region" description="Helical" evidence="6">
    <location>
        <begin position="193"/>
        <end position="214"/>
    </location>
</feature>
<sequence>MGRSVEGMGGAWGAWAGPAVAAGTWGSRGGAGRAQGRGLVAWAGRGAGPGSSGGRRGRGPCGAGTRAGRASVREPRSSRCPDGGGRTSGSASALGARAPRPRRRPAMPSPAPPTELVPSERAVVLLSCALSALGSGLLVATHALWPDLRSQARRLLLFLSLADLLSAASYFYGVLQDFSGPSWDCVLQGALSTFANTSSFFWTVAIALYLYLSIVHAARGPRAGRLLWAFHIVSWGVPLAITVAAVALKKIGYDASDVSVGWCWIDLEAEDYILWMLLTGKLWEMLAYVTLPVLYLLIRKHINRAHEALSEYRPIVSEAHQLQRHTSVADKKLVLIPLIFIFLRVWSTVRFVLTLCGSPAVRTPVLVVLHVGLPSLALAVPVAESDPFPQRSERIPTGDPLGSTVPSSLPKTGSLEERRWVAVAPAPPRTLGCCLVA</sequence>
<dbReference type="GO" id="GO:0007166">
    <property type="term" value="P:cell surface receptor signaling pathway"/>
    <property type="evidence" value="ECO:0007669"/>
    <property type="project" value="InterPro"/>
</dbReference>
<dbReference type="VGNC" id="VGNC:18522">
    <property type="gene designation" value="GPR157"/>
</dbReference>
<dbReference type="Gene3D" id="1.20.1070.10">
    <property type="entry name" value="Rhodopsin 7-helix transmembrane proteins"/>
    <property type="match status" value="1"/>
</dbReference>
<keyword evidence="4 6" id="KW-0472">Membrane</keyword>
<dbReference type="GO" id="GO:0007200">
    <property type="term" value="P:phospholipase C-activating G protein-coupled receptor signaling pathway"/>
    <property type="evidence" value="ECO:0007669"/>
    <property type="project" value="Ensembl"/>
</dbReference>
<gene>
    <name evidence="9 11" type="primary">GPR157</name>
</gene>
<feature type="domain" description="G-protein coupled receptors family 2 profile 2" evidence="7">
    <location>
        <begin position="120"/>
        <end position="278"/>
    </location>
</feature>
<dbReference type="FunCoup" id="F6WME7">
    <property type="interactions" value="2"/>
</dbReference>
<dbReference type="PRINTS" id="PR02001">
    <property type="entry name" value="GCR1CAMPR"/>
</dbReference>
<protein>
    <submittedName>
        <fullName evidence="9">G protein-coupled receptor 157</fullName>
    </submittedName>
</protein>
<dbReference type="GO" id="GO:0007189">
    <property type="term" value="P:adenylate cyclase-activating G protein-coupled receptor signaling pathway"/>
    <property type="evidence" value="ECO:0000318"/>
    <property type="project" value="GO_Central"/>
</dbReference>
<dbReference type="AlphaFoldDB" id="F6WME7"/>
<dbReference type="PANTHER" id="PTHR23112">
    <property type="entry name" value="G PROTEIN-COUPLED RECEPTOR 157-RELATED"/>
    <property type="match status" value="1"/>
</dbReference>
<feature type="transmembrane region" description="Helical" evidence="6">
    <location>
        <begin position="333"/>
        <end position="353"/>
    </location>
</feature>
<organism evidence="9 10">
    <name type="scientific">Equus caballus</name>
    <name type="common">Horse</name>
    <dbReference type="NCBI Taxonomy" id="9796"/>
    <lineage>
        <taxon>Eukaryota</taxon>
        <taxon>Metazoa</taxon>
        <taxon>Chordata</taxon>
        <taxon>Craniata</taxon>
        <taxon>Vertebrata</taxon>
        <taxon>Euteleostomi</taxon>
        <taxon>Mammalia</taxon>
        <taxon>Eutheria</taxon>
        <taxon>Laurasiatheria</taxon>
        <taxon>Perissodactyla</taxon>
        <taxon>Equidae</taxon>
        <taxon>Equus</taxon>
    </lineage>
</organism>
<proteinExistence type="predicted"/>
<evidence type="ECO:0000256" key="6">
    <source>
        <dbReference type="SAM" id="Phobius"/>
    </source>
</evidence>
<name>F6WME7_HORSE</name>
<dbReference type="Bgee" id="ENSECAG00000021673">
    <property type="expression patterns" value="Expressed in chorionic villus and 22 other cell types or tissues"/>
</dbReference>